<keyword evidence="3" id="KW-0597">Phosphoprotein</keyword>
<dbReference type="PANTHER" id="PTHR43102:SF2">
    <property type="entry name" value="GAF DOMAIN-CONTAINING PROTEIN"/>
    <property type="match status" value="1"/>
</dbReference>
<dbReference type="Pfam" id="PF02518">
    <property type="entry name" value="HATPase_c"/>
    <property type="match status" value="1"/>
</dbReference>
<evidence type="ECO:0000256" key="4">
    <source>
        <dbReference type="SAM" id="Coils"/>
    </source>
</evidence>
<dbReference type="Gene3D" id="3.30.565.10">
    <property type="entry name" value="Histidine kinase-like ATPase, C-terminal domain"/>
    <property type="match status" value="1"/>
</dbReference>
<evidence type="ECO:0000313" key="6">
    <source>
        <dbReference type="EMBL" id="SHK55894.1"/>
    </source>
</evidence>
<dbReference type="SMART" id="SM00387">
    <property type="entry name" value="HATPase_c"/>
    <property type="match status" value="1"/>
</dbReference>
<accession>A0A1M6TG60</accession>
<dbReference type="CDD" id="cd00082">
    <property type="entry name" value="HisKA"/>
    <property type="match status" value="1"/>
</dbReference>
<dbReference type="Pfam" id="PF00512">
    <property type="entry name" value="HisKA"/>
    <property type="match status" value="1"/>
</dbReference>
<feature type="coiled-coil region" evidence="4">
    <location>
        <begin position="150"/>
        <end position="177"/>
    </location>
</feature>
<dbReference type="InterPro" id="IPR029016">
    <property type="entry name" value="GAF-like_dom_sf"/>
</dbReference>
<name>A0A1M6TG60_9FLAO</name>
<evidence type="ECO:0000259" key="5">
    <source>
        <dbReference type="PROSITE" id="PS50109"/>
    </source>
</evidence>
<dbReference type="PROSITE" id="PS50109">
    <property type="entry name" value="HIS_KIN"/>
    <property type="match status" value="1"/>
</dbReference>
<dbReference type="InterPro" id="IPR036097">
    <property type="entry name" value="HisK_dim/P_sf"/>
</dbReference>
<dbReference type="Gene3D" id="1.10.287.130">
    <property type="match status" value="1"/>
</dbReference>
<dbReference type="Pfam" id="PF01590">
    <property type="entry name" value="GAF"/>
    <property type="match status" value="1"/>
</dbReference>
<dbReference type="SUPFAM" id="SSF55781">
    <property type="entry name" value="GAF domain-like"/>
    <property type="match status" value="1"/>
</dbReference>
<keyword evidence="7" id="KW-1185">Reference proteome</keyword>
<dbReference type="InterPro" id="IPR003018">
    <property type="entry name" value="GAF"/>
</dbReference>
<dbReference type="Proteomes" id="UP000184314">
    <property type="component" value="Unassembled WGS sequence"/>
</dbReference>
<dbReference type="SMART" id="SM00065">
    <property type="entry name" value="GAF"/>
    <property type="match status" value="1"/>
</dbReference>
<keyword evidence="4" id="KW-0175">Coiled coil</keyword>
<dbReference type="RefSeq" id="WP_073246072.1">
    <property type="nucleotide sequence ID" value="NZ_CANLFZ010000006.1"/>
</dbReference>
<dbReference type="PANTHER" id="PTHR43102">
    <property type="entry name" value="SLR1143 PROTEIN"/>
    <property type="match status" value="1"/>
</dbReference>
<organism evidence="6 7">
    <name type="scientific">Maribacter aquivivus</name>
    <dbReference type="NCBI Taxonomy" id="228958"/>
    <lineage>
        <taxon>Bacteria</taxon>
        <taxon>Pseudomonadati</taxon>
        <taxon>Bacteroidota</taxon>
        <taxon>Flavobacteriia</taxon>
        <taxon>Flavobacteriales</taxon>
        <taxon>Flavobacteriaceae</taxon>
        <taxon>Maribacter</taxon>
    </lineage>
</organism>
<dbReference type="GO" id="GO:0000155">
    <property type="term" value="F:phosphorelay sensor kinase activity"/>
    <property type="evidence" value="ECO:0007669"/>
    <property type="project" value="InterPro"/>
</dbReference>
<dbReference type="STRING" id="228958.SAMN04488007_3211"/>
<dbReference type="InterPro" id="IPR005467">
    <property type="entry name" value="His_kinase_dom"/>
</dbReference>
<dbReference type="InterPro" id="IPR036890">
    <property type="entry name" value="HATPase_C_sf"/>
</dbReference>
<keyword evidence="6" id="KW-0418">Kinase</keyword>
<comment type="catalytic activity">
    <reaction evidence="1">
        <text>ATP + protein L-histidine = ADP + protein N-phospho-L-histidine.</text>
        <dbReference type="EC" id="2.7.13.3"/>
    </reaction>
</comment>
<evidence type="ECO:0000256" key="2">
    <source>
        <dbReference type="ARBA" id="ARBA00012438"/>
    </source>
</evidence>
<dbReference type="OrthoDB" id="9811889at2"/>
<dbReference type="InterPro" id="IPR003594">
    <property type="entry name" value="HATPase_dom"/>
</dbReference>
<evidence type="ECO:0000313" key="7">
    <source>
        <dbReference type="Proteomes" id="UP000184314"/>
    </source>
</evidence>
<sequence length="403" mass="45784">MVKPEIPKNEQQRLEALKSFNVLDTLEEKEYDAITRIAADICNTPMALVSLVDEGRQWFKSHHGIDATETPRELAFCAHAINTPNSLLLVNDASKDERFSDNPLVTGGPSVQFYAGAPLNTKEGESIGTLCVIDTKPRAEFTERQQASLKDLADQVMAQLELRRQNIKEKIINEELRIKNNQLKQLSYRMAHDMKTPLLGISSVVGFIKEDYTEFFKDTEIPKYLGIIDNRVEYMESLITGIINYNSITNAEINLENFNISKEIENVLSKQSYSESVSLQLENCDHNIEHSLNSFDQIFRDLISNSIKFTNKSDIEIKVSFSENENAYSFTYEDNGPGIPEKYWKKVFLLFEKLNTEGATDTGIGLTTIKELIEKLGGKITIRKRDDDKEGVHFSFTLSKNLS</sequence>
<dbReference type="InterPro" id="IPR004358">
    <property type="entry name" value="Sig_transdc_His_kin-like_C"/>
</dbReference>
<proteinExistence type="predicted"/>
<dbReference type="EMBL" id="FQZX01000003">
    <property type="protein sequence ID" value="SHK55894.1"/>
    <property type="molecule type" value="Genomic_DNA"/>
</dbReference>
<reference evidence="7" key="1">
    <citation type="submission" date="2016-11" db="EMBL/GenBank/DDBJ databases">
        <authorList>
            <person name="Varghese N."/>
            <person name="Submissions S."/>
        </authorList>
    </citation>
    <scope>NUCLEOTIDE SEQUENCE [LARGE SCALE GENOMIC DNA]</scope>
    <source>
        <strain evidence="7">DSM 16478</strain>
    </source>
</reference>
<dbReference type="EC" id="2.7.13.3" evidence="2"/>
<keyword evidence="6" id="KW-0808">Transferase</keyword>
<dbReference type="SMART" id="SM00388">
    <property type="entry name" value="HisKA"/>
    <property type="match status" value="1"/>
</dbReference>
<evidence type="ECO:0000256" key="1">
    <source>
        <dbReference type="ARBA" id="ARBA00000085"/>
    </source>
</evidence>
<dbReference type="SUPFAM" id="SSF47384">
    <property type="entry name" value="Homodimeric domain of signal transducing histidine kinase"/>
    <property type="match status" value="1"/>
</dbReference>
<dbReference type="InterPro" id="IPR003661">
    <property type="entry name" value="HisK_dim/P_dom"/>
</dbReference>
<gene>
    <name evidence="6" type="ORF">SAMN04488007_3211</name>
</gene>
<feature type="domain" description="Histidine kinase" evidence="5">
    <location>
        <begin position="189"/>
        <end position="402"/>
    </location>
</feature>
<dbReference type="SUPFAM" id="SSF55874">
    <property type="entry name" value="ATPase domain of HSP90 chaperone/DNA topoisomerase II/histidine kinase"/>
    <property type="match status" value="1"/>
</dbReference>
<protein>
    <recommendedName>
        <fullName evidence="2">histidine kinase</fullName>
        <ecNumber evidence="2">2.7.13.3</ecNumber>
    </recommendedName>
</protein>
<dbReference type="AlphaFoldDB" id="A0A1M6TG60"/>
<dbReference type="Gene3D" id="3.30.450.40">
    <property type="match status" value="1"/>
</dbReference>
<dbReference type="PRINTS" id="PR00344">
    <property type="entry name" value="BCTRLSENSOR"/>
</dbReference>
<evidence type="ECO:0000256" key="3">
    <source>
        <dbReference type="ARBA" id="ARBA00022553"/>
    </source>
</evidence>